<evidence type="ECO:0000313" key="3">
    <source>
        <dbReference type="EMBL" id="PJC01068.1"/>
    </source>
</evidence>
<dbReference type="CDD" id="cd15457">
    <property type="entry name" value="NADAR"/>
    <property type="match status" value="1"/>
</dbReference>
<dbReference type="InterPro" id="IPR037238">
    <property type="entry name" value="YbiA-like_sf"/>
</dbReference>
<comment type="caution">
    <text evidence="3">The sequence shown here is derived from an EMBL/GenBank/DDBJ whole genome shotgun (WGS) entry which is preliminary data.</text>
</comment>
<proteinExistence type="predicted"/>
<dbReference type="Pfam" id="PF08010">
    <property type="entry name" value="Phage_30_3"/>
    <property type="match status" value="1"/>
</dbReference>
<comment type="catalytic activity">
    <reaction evidence="1">
        <text>5-amino-6-(5-phospho-D-ribosylamino)uracil + H2O = 5,6-diaminouracil + D-ribose 5-phosphate</text>
        <dbReference type="Rhea" id="RHEA:55020"/>
        <dbReference type="ChEBI" id="CHEBI:15377"/>
        <dbReference type="ChEBI" id="CHEBI:46252"/>
        <dbReference type="ChEBI" id="CHEBI:58453"/>
        <dbReference type="ChEBI" id="CHEBI:78346"/>
    </reaction>
</comment>
<dbReference type="InterPro" id="IPR012596">
    <property type="entry name" value="Phage_T4_Y12G"/>
</dbReference>
<name>A0A2M8DQ32_9BACT</name>
<sequence length="146" mass="16508">MNIGSKSGWPSSSLSNFAPHPFVIDGIECASMEGFLQSLKFDKPHVQVEVCTLTGLAAKLRGQKRNSAWKRVQKLWWQGQEFDRGGEEYQQLLDRAYKVLATNPKFQRALLATNNAVLTHSVGGSKKQDTVLTEHEFCSRLMRIRK</sequence>
<dbReference type="EMBL" id="PFSY01000204">
    <property type="protein sequence ID" value="PJC01068.1"/>
    <property type="molecule type" value="Genomic_DNA"/>
</dbReference>
<dbReference type="InterPro" id="IPR012816">
    <property type="entry name" value="NADAR"/>
</dbReference>
<evidence type="ECO:0000313" key="4">
    <source>
        <dbReference type="Proteomes" id="UP000230136"/>
    </source>
</evidence>
<accession>A0A2M8DQ32</accession>
<organism evidence="3 4">
    <name type="scientific">Candidatus Komeilibacteria bacterium CG_4_9_14_0_8_um_filter_36_9</name>
    <dbReference type="NCBI Taxonomy" id="1974473"/>
    <lineage>
        <taxon>Bacteria</taxon>
        <taxon>Candidatus Komeiliibacteriota</taxon>
    </lineage>
</organism>
<evidence type="ECO:0000256" key="1">
    <source>
        <dbReference type="ARBA" id="ARBA00000022"/>
    </source>
</evidence>
<reference evidence="4" key="1">
    <citation type="submission" date="2017-09" db="EMBL/GenBank/DDBJ databases">
        <title>Depth-based differentiation of microbial function through sediment-hosted aquifers and enrichment of novel symbionts in the deep terrestrial subsurface.</title>
        <authorList>
            <person name="Probst A.J."/>
            <person name="Ladd B."/>
            <person name="Jarett J.K."/>
            <person name="Geller-Mcgrath D.E."/>
            <person name="Sieber C.M.K."/>
            <person name="Emerson J.B."/>
            <person name="Anantharaman K."/>
            <person name="Thomas B.C."/>
            <person name="Malmstrom R."/>
            <person name="Stieglmeier M."/>
            <person name="Klingl A."/>
            <person name="Woyke T."/>
            <person name="Ryan C.M."/>
            <person name="Banfield J.F."/>
        </authorList>
    </citation>
    <scope>NUCLEOTIDE SEQUENCE [LARGE SCALE GENOMIC DNA]</scope>
</reference>
<gene>
    <name evidence="3" type="ORF">CO073_04415</name>
</gene>
<protein>
    <submittedName>
        <fullName evidence="3">Uncharacterized protein</fullName>
    </submittedName>
</protein>
<dbReference type="SUPFAM" id="SSF143990">
    <property type="entry name" value="YbiA-like"/>
    <property type="match status" value="1"/>
</dbReference>
<dbReference type="AlphaFoldDB" id="A0A2M8DQ32"/>
<dbReference type="Gene3D" id="1.10.357.40">
    <property type="entry name" value="YbiA-like"/>
    <property type="match status" value="1"/>
</dbReference>
<comment type="catalytic activity">
    <reaction evidence="2">
        <text>2,5-diamino-6-hydroxy-4-(5-phosphoribosylamino)-pyrimidine + H2O = 2,5,6-triamino-4-hydroxypyrimidine + D-ribose 5-phosphate</text>
        <dbReference type="Rhea" id="RHEA:23436"/>
        <dbReference type="ChEBI" id="CHEBI:15377"/>
        <dbReference type="ChEBI" id="CHEBI:58614"/>
        <dbReference type="ChEBI" id="CHEBI:78346"/>
        <dbReference type="ChEBI" id="CHEBI:137796"/>
    </reaction>
</comment>
<dbReference type="Proteomes" id="UP000230136">
    <property type="component" value="Unassembled WGS sequence"/>
</dbReference>
<evidence type="ECO:0000256" key="2">
    <source>
        <dbReference type="ARBA" id="ARBA00000751"/>
    </source>
</evidence>